<dbReference type="InterPro" id="IPR036412">
    <property type="entry name" value="HAD-like_sf"/>
</dbReference>
<dbReference type="Gene3D" id="3.40.50.1000">
    <property type="entry name" value="HAD superfamily/HAD-like"/>
    <property type="match status" value="1"/>
</dbReference>
<keyword evidence="2" id="KW-1185">Reference proteome</keyword>
<proteinExistence type="predicted"/>
<sequence>MDETFLDDSHCIPQENIEALRRMRELGVLFVPSSGRPYNSIMGNFEGVDPELLKDSYVISYNGGFINRFGDPEPLTSCAIDRKIAEELYALGLEHGFTMHVYKADGTIYVVDPVPSEWEYVRRLKGVERLDSTHEPDLSFTNPEGPVKLLYMSEDFEELKRLGSELVDDLARRGCSITYSSNRYIEFMPEGVDKGTGLAKLAEMLGIEVADTIGMGDSANDLEMIRAAGLGVGVANSAPDIVHECDVILKRSASEGALAEVVARFLEPR</sequence>
<dbReference type="PANTHER" id="PTHR10000">
    <property type="entry name" value="PHOSPHOSERINE PHOSPHATASE"/>
    <property type="match status" value="1"/>
</dbReference>
<dbReference type="Proteomes" id="UP000700908">
    <property type="component" value="Unassembled WGS sequence"/>
</dbReference>
<dbReference type="PANTHER" id="PTHR10000:SF8">
    <property type="entry name" value="HAD SUPERFAMILY HYDROLASE-LIKE, TYPE 3"/>
    <property type="match status" value="1"/>
</dbReference>
<keyword evidence="1" id="KW-0378">Hydrolase</keyword>
<evidence type="ECO:0000313" key="2">
    <source>
        <dbReference type="Proteomes" id="UP000700908"/>
    </source>
</evidence>
<comment type="caution">
    <text evidence="1">The sequence shown here is derived from an EMBL/GenBank/DDBJ whole genome shotgun (WGS) entry which is preliminary data.</text>
</comment>
<reference evidence="1 2" key="1">
    <citation type="submission" date="2021-08" db="EMBL/GenBank/DDBJ databases">
        <title>Collinsella faecalis sp. nov. isolated from swine faeces.</title>
        <authorList>
            <person name="Oh B.S."/>
            <person name="Lee J.H."/>
        </authorList>
    </citation>
    <scope>NUCLEOTIDE SEQUENCE [LARGE SCALE GENOMIC DNA]</scope>
    <source>
        <strain evidence="1 2">AGMB00827</strain>
    </source>
</reference>
<evidence type="ECO:0000313" key="1">
    <source>
        <dbReference type="EMBL" id="MBY4798389.1"/>
    </source>
</evidence>
<gene>
    <name evidence="1" type="ORF">K6V98_08520</name>
</gene>
<dbReference type="GO" id="GO:0016787">
    <property type="term" value="F:hydrolase activity"/>
    <property type="evidence" value="ECO:0007669"/>
    <property type="project" value="UniProtKB-KW"/>
</dbReference>
<dbReference type="InterPro" id="IPR023214">
    <property type="entry name" value="HAD_sf"/>
</dbReference>
<name>A0ABS7MLZ3_9ACTN</name>
<dbReference type="SUPFAM" id="SSF56784">
    <property type="entry name" value="HAD-like"/>
    <property type="match status" value="1"/>
</dbReference>
<organism evidence="1 2">
    <name type="scientific">Collinsella ureilytica</name>
    <dbReference type="NCBI Taxonomy" id="2869515"/>
    <lineage>
        <taxon>Bacteria</taxon>
        <taxon>Bacillati</taxon>
        <taxon>Actinomycetota</taxon>
        <taxon>Coriobacteriia</taxon>
        <taxon>Coriobacteriales</taxon>
        <taxon>Coriobacteriaceae</taxon>
        <taxon>Collinsella</taxon>
    </lineage>
</organism>
<dbReference type="Pfam" id="PF08282">
    <property type="entry name" value="Hydrolase_3"/>
    <property type="match status" value="1"/>
</dbReference>
<dbReference type="EMBL" id="JAIMFO010000011">
    <property type="protein sequence ID" value="MBY4798389.1"/>
    <property type="molecule type" value="Genomic_DNA"/>
</dbReference>
<protein>
    <submittedName>
        <fullName evidence="1">HAD-IIB family hydrolase</fullName>
    </submittedName>
</protein>
<dbReference type="InterPro" id="IPR006379">
    <property type="entry name" value="HAD-SF_hydro_IIB"/>
</dbReference>
<accession>A0ABS7MLZ3</accession>
<dbReference type="Gene3D" id="3.30.1240.10">
    <property type="match status" value="1"/>
</dbReference>
<dbReference type="NCBIfam" id="TIGR01484">
    <property type="entry name" value="HAD-SF-IIB"/>
    <property type="match status" value="1"/>
</dbReference>